<dbReference type="Proteomes" id="UP000282674">
    <property type="component" value="Unassembled WGS sequence"/>
</dbReference>
<proteinExistence type="predicted"/>
<dbReference type="EMBL" id="RFFG01000004">
    <property type="protein sequence ID" value="RMI47197.1"/>
    <property type="molecule type" value="Genomic_DNA"/>
</dbReference>
<accession>A0A3M2MC84</accession>
<protein>
    <submittedName>
        <fullName evidence="1">Uncharacterized protein</fullName>
    </submittedName>
</protein>
<dbReference type="AlphaFoldDB" id="A0A3M2MC84"/>
<evidence type="ECO:0000313" key="2">
    <source>
        <dbReference type="Proteomes" id="UP000282674"/>
    </source>
</evidence>
<name>A0A3M2MC84_9ACTN</name>
<dbReference type="InterPro" id="IPR045592">
    <property type="entry name" value="DUF6461"/>
</dbReference>
<sequence>MFSAYCLTLVRGIAPGEFMRRLGARVLRDAAPLDEWFVETSFDYWDTPHHGDVQFIGATTVPGDGGDWTLAFEVNGYLGVVPELMVPVSMGTRLVTHRYNNGNGHGDFMWIEDGDLRLDFEPLFAFQRSGSAPDGLLDEMREIGFDLDPETDEIGPSTSGAFALAERLTGVRVTEALVEGASFLCGEAAVVRGRE</sequence>
<organism evidence="1 2">
    <name type="scientific">Actinomadura harenae</name>
    <dbReference type="NCBI Taxonomy" id="2483351"/>
    <lineage>
        <taxon>Bacteria</taxon>
        <taxon>Bacillati</taxon>
        <taxon>Actinomycetota</taxon>
        <taxon>Actinomycetes</taxon>
        <taxon>Streptosporangiales</taxon>
        <taxon>Thermomonosporaceae</taxon>
        <taxon>Actinomadura</taxon>
    </lineage>
</organism>
<keyword evidence="2" id="KW-1185">Reference proteome</keyword>
<evidence type="ECO:0000313" key="1">
    <source>
        <dbReference type="EMBL" id="RMI47197.1"/>
    </source>
</evidence>
<comment type="caution">
    <text evidence="1">The sequence shown here is derived from an EMBL/GenBank/DDBJ whole genome shotgun (WGS) entry which is preliminary data.</text>
</comment>
<dbReference type="Pfam" id="PF20062">
    <property type="entry name" value="DUF6461"/>
    <property type="match status" value="1"/>
</dbReference>
<gene>
    <name evidence="1" type="ORF">EBO15_03145</name>
</gene>
<reference evidence="1 2" key="1">
    <citation type="submission" date="2018-10" db="EMBL/GenBank/DDBJ databases">
        <title>Isolation from soil.</title>
        <authorList>
            <person name="Hu J."/>
        </authorList>
    </citation>
    <scope>NUCLEOTIDE SEQUENCE [LARGE SCALE GENOMIC DNA]</scope>
    <source>
        <strain evidence="1 2">NEAU-Ht49</strain>
    </source>
</reference>